<comment type="subcellular location">
    <subcellularLocation>
        <location evidence="1">Membrane</location>
        <topology evidence="1">Multi-pass membrane protein</topology>
    </subcellularLocation>
</comment>
<feature type="transmembrane region" description="Helical" evidence="6">
    <location>
        <begin position="225"/>
        <end position="244"/>
    </location>
</feature>
<dbReference type="SUPFAM" id="SSF81338">
    <property type="entry name" value="Aquaporin-like"/>
    <property type="match status" value="1"/>
</dbReference>
<feature type="signal peptide" evidence="7">
    <location>
        <begin position="1"/>
        <end position="26"/>
    </location>
</feature>
<dbReference type="GO" id="GO:0016020">
    <property type="term" value="C:membrane"/>
    <property type="evidence" value="ECO:0007669"/>
    <property type="project" value="UniProtKB-SubCell"/>
</dbReference>
<dbReference type="AlphaFoldDB" id="A0A3B3QS83"/>
<dbReference type="InterPro" id="IPR051883">
    <property type="entry name" value="AQP11/12_channel"/>
</dbReference>
<dbReference type="OrthoDB" id="9894770at2759"/>
<evidence type="ECO:0000256" key="3">
    <source>
        <dbReference type="ARBA" id="ARBA00022692"/>
    </source>
</evidence>
<dbReference type="PRINTS" id="PR02024">
    <property type="entry name" value="AQUAPORIN11"/>
</dbReference>
<evidence type="ECO:0000256" key="5">
    <source>
        <dbReference type="ARBA" id="ARBA00023136"/>
    </source>
</evidence>
<reference evidence="8" key="1">
    <citation type="submission" date="2025-08" db="UniProtKB">
        <authorList>
            <consortium name="Ensembl"/>
        </authorList>
    </citation>
    <scope>IDENTIFICATION</scope>
</reference>
<protein>
    <recommendedName>
        <fullName evidence="6">Aquaporin</fullName>
    </recommendedName>
</protein>
<dbReference type="Proteomes" id="UP000261540">
    <property type="component" value="Unplaced"/>
</dbReference>
<dbReference type="InterPro" id="IPR000425">
    <property type="entry name" value="MIP"/>
</dbReference>
<keyword evidence="4 6" id="KW-1133">Transmembrane helix</keyword>
<feature type="chain" id="PRO_5017386578" description="Aquaporin" evidence="7">
    <location>
        <begin position="27"/>
        <end position="271"/>
    </location>
</feature>
<feature type="transmembrane region" description="Helical" evidence="6">
    <location>
        <begin position="183"/>
        <end position="205"/>
    </location>
</feature>
<dbReference type="GO" id="GO:0015267">
    <property type="term" value="F:channel activity"/>
    <property type="evidence" value="ECO:0007669"/>
    <property type="project" value="InterPro"/>
</dbReference>
<dbReference type="GeneID" id="111833903"/>
<name>A0A3B3QS83_9TELE</name>
<reference evidence="8" key="2">
    <citation type="submission" date="2025-09" db="UniProtKB">
        <authorList>
            <consortium name="Ensembl"/>
        </authorList>
    </citation>
    <scope>IDENTIFICATION</scope>
</reference>
<dbReference type="PANTHER" id="PTHR21191">
    <property type="entry name" value="AQUAPORIN"/>
    <property type="match status" value="1"/>
</dbReference>
<comment type="caution">
    <text evidence="6">Lacks conserved residue(s) required for the propagation of feature annotation.</text>
</comment>
<dbReference type="Pfam" id="PF00230">
    <property type="entry name" value="MIP"/>
    <property type="match status" value="1"/>
</dbReference>
<dbReference type="PANTHER" id="PTHR21191:SF7">
    <property type="entry name" value="AQUAPORIN-11"/>
    <property type="match status" value="1"/>
</dbReference>
<dbReference type="GeneTree" id="ENSGT00530000063816"/>
<evidence type="ECO:0000313" key="8">
    <source>
        <dbReference type="Ensembl" id="ENSPKIP00000008480.1"/>
    </source>
</evidence>
<sequence length="271" mass="29248">MADLCASLALLTAVVLLSEASRRAAAKLLAHRAAYAVEVISTFQLCACTQELKLLGELGRTEPRIMLTLTYLISVVHALTFSGAICNPSGALESVYRRSLSGSGALRRIACQFLAAAVARSAAPYLWALGLYDLHARHRSLRFQCQSPIDGTLPTAAAVELGCAFAVQSALTCFKETDVKYRVHIVAAVITTLVYAGGRFTGAVFNPALAFSTQFACEGHTFMEYSIVYWLGPILGMTFSVLLSDKVIPLLSGRTFQKDMEFPLAATKKLQ</sequence>
<proteinExistence type="inferred from homology"/>
<evidence type="ECO:0000313" key="9">
    <source>
        <dbReference type="Proteomes" id="UP000261540"/>
    </source>
</evidence>
<keyword evidence="3 6" id="KW-0812">Transmembrane</keyword>
<dbReference type="InterPro" id="IPR023266">
    <property type="entry name" value="Aquaporin_11"/>
</dbReference>
<comment type="similarity">
    <text evidence="2">Belongs to the MIP/aquaporin (TC 1.A.8) family. AQP11/AQP12 subfamily.</text>
</comment>
<dbReference type="GO" id="GO:0005737">
    <property type="term" value="C:cytoplasm"/>
    <property type="evidence" value="ECO:0007669"/>
    <property type="project" value="TreeGrafter"/>
</dbReference>
<dbReference type="InterPro" id="IPR023271">
    <property type="entry name" value="Aquaporin-like"/>
</dbReference>
<dbReference type="RefSeq" id="XP_023648391.1">
    <property type="nucleotide sequence ID" value="XM_023792623.2"/>
</dbReference>
<evidence type="ECO:0000256" key="2">
    <source>
        <dbReference type="ARBA" id="ARBA00005900"/>
    </source>
</evidence>
<dbReference type="Ensembl" id="ENSPKIT00000032560.1">
    <property type="protein sequence ID" value="ENSPKIP00000008480.1"/>
    <property type="gene ID" value="ENSPKIG00000023955.1"/>
</dbReference>
<evidence type="ECO:0000256" key="7">
    <source>
        <dbReference type="SAM" id="SignalP"/>
    </source>
</evidence>
<evidence type="ECO:0000256" key="4">
    <source>
        <dbReference type="ARBA" id="ARBA00022989"/>
    </source>
</evidence>
<dbReference type="InterPro" id="IPR016697">
    <property type="entry name" value="Aquaporin_11/12"/>
</dbReference>
<dbReference type="Gene3D" id="1.20.1080.10">
    <property type="entry name" value="Glycerol uptake facilitator protein"/>
    <property type="match status" value="1"/>
</dbReference>
<evidence type="ECO:0000256" key="1">
    <source>
        <dbReference type="ARBA" id="ARBA00004141"/>
    </source>
</evidence>
<organism evidence="8 9">
    <name type="scientific">Paramormyrops kingsleyae</name>
    <dbReference type="NCBI Taxonomy" id="1676925"/>
    <lineage>
        <taxon>Eukaryota</taxon>
        <taxon>Metazoa</taxon>
        <taxon>Chordata</taxon>
        <taxon>Craniata</taxon>
        <taxon>Vertebrata</taxon>
        <taxon>Euteleostomi</taxon>
        <taxon>Actinopterygii</taxon>
        <taxon>Neopterygii</taxon>
        <taxon>Teleostei</taxon>
        <taxon>Osteoglossocephala</taxon>
        <taxon>Osteoglossomorpha</taxon>
        <taxon>Osteoglossiformes</taxon>
        <taxon>Mormyridae</taxon>
        <taxon>Paramormyrops</taxon>
    </lineage>
</organism>
<keyword evidence="7" id="KW-0732">Signal</keyword>
<keyword evidence="5 6" id="KW-0472">Membrane</keyword>
<keyword evidence="9" id="KW-1185">Reference proteome</keyword>
<evidence type="ECO:0000256" key="6">
    <source>
        <dbReference type="PIRNR" id="PIRNR017529"/>
    </source>
</evidence>
<dbReference type="STRING" id="1676925.ENSPKIP00000008480"/>
<accession>A0A3B3QS83</accession>
<dbReference type="PIRSF" id="PIRSF017529">
    <property type="entry name" value="Aquaporin_11/12"/>
    <property type="match status" value="1"/>
</dbReference>